<feature type="domain" description="Calcineurin-like phosphoesterase" evidence="3">
    <location>
        <begin position="45"/>
        <end position="254"/>
    </location>
</feature>
<keyword evidence="2 13" id="KW-0378">Hydrolase</keyword>
<proteinExistence type="predicted"/>
<dbReference type="EMBL" id="LN847008">
    <property type="protein sequence ID" value="CRI41601.1"/>
    <property type="molecule type" value="Genomic_DNA"/>
</dbReference>
<dbReference type="InterPro" id="IPR004843">
    <property type="entry name" value="Calcineurin-like_PHP"/>
</dbReference>
<gene>
    <name evidence="4" type="ORF">BN1224_CV15_C_00430</name>
    <name evidence="7" type="ORF">BN1224_DC9_BU_00210</name>
    <name evidence="6" type="ORF">BN1224_GiD_A_06020</name>
    <name evidence="8" type="ORF">BN1224_H12_EJ_00080</name>
    <name evidence="9" type="ORF">BN1224_MUL2216_F_01240</name>
    <name evidence="10" type="ORF">BN1224_Panola_J_00080</name>
    <name evidence="12" type="ORF">BN1224_PB1_B_05900</name>
    <name evidence="11" type="ORF">BN1224_U1271_C_04320</name>
    <name evidence="13" type="ORF">BN1224_UZG1_A_06030</name>
    <name evidence="14" type="ORF">BN1224_Wien2_G_02280</name>
    <name evidence="15" type="ORF">BN1224_YK41_BR_00190</name>
    <name evidence="5" type="ORF">CWL029c_D_01100</name>
</gene>
<evidence type="ECO:0000313" key="8">
    <source>
        <dbReference type="EMBL" id="CRI43830.1"/>
    </source>
</evidence>
<evidence type="ECO:0000313" key="11">
    <source>
        <dbReference type="EMBL" id="CRI49492.1"/>
    </source>
</evidence>
<accession>A0A0F7XH36</accession>
<dbReference type="GO" id="GO:0008758">
    <property type="term" value="F:UDP-2,3-diacylglucosamine hydrolase activity"/>
    <property type="evidence" value="ECO:0007669"/>
    <property type="project" value="TreeGrafter"/>
</dbReference>
<evidence type="ECO:0000259" key="3">
    <source>
        <dbReference type="Pfam" id="PF00149"/>
    </source>
</evidence>
<dbReference type="EMBL" id="LN847004">
    <property type="protein sequence ID" value="CRI40473.1"/>
    <property type="molecule type" value="Genomic_DNA"/>
</dbReference>
<dbReference type="PATRIC" id="fig|83558.13.peg.616"/>
<dbReference type="NCBIfam" id="NF033458">
    <property type="entry name" value="lipid_A_LpxG"/>
    <property type="match status" value="1"/>
</dbReference>
<dbReference type="InterPro" id="IPR051158">
    <property type="entry name" value="Metallophosphoesterase_sf"/>
</dbReference>
<dbReference type="EMBL" id="LN847189">
    <property type="protein sequence ID" value="CRI43830.1"/>
    <property type="molecule type" value="Genomic_DNA"/>
</dbReference>
<evidence type="ECO:0000313" key="6">
    <source>
        <dbReference type="EMBL" id="CRI41601.1"/>
    </source>
</evidence>
<evidence type="ECO:0000313" key="4">
    <source>
        <dbReference type="EMBL" id="CRI38210.1"/>
    </source>
</evidence>
<reference evidence="13" key="1">
    <citation type="submission" date="2015-05" db="EMBL/GenBank/DDBJ databases">
        <authorList>
            <person name="Rattei Thomas"/>
        </authorList>
    </citation>
    <scope>NUCLEOTIDE SEQUENCE</scope>
    <source>
        <strain evidence="4">CV15</strain>
        <strain evidence="5">CWL029c</strain>
        <strain evidence="7">DC9</strain>
        <strain evidence="6">GiD</strain>
        <strain evidence="8">H12</strain>
        <strain evidence="9">MUL2216</strain>
        <strain evidence="10">Panola</strain>
        <strain evidence="12">PB1</strain>
        <strain evidence="11">U1271</strain>
        <strain evidence="13">UZG1</strain>
        <strain evidence="14">Wien2</strain>
        <strain evidence="15">YK41</strain>
    </source>
</reference>
<protein>
    <submittedName>
        <fullName evidence="13">Uncharacterized metallophosphoesterase CPn_0578/CP_0170/CPj0578/CpB0602</fullName>
        <ecNumber evidence="13">3.1.-.-</ecNumber>
    </submittedName>
</protein>
<dbReference type="EC" id="3.1.-.-" evidence="13"/>
<evidence type="ECO:0000313" key="9">
    <source>
        <dbReference type="EMBL" id="CRI46069.1"/>
    </source>
</evidence>
<evidence type="ECO:0000313" key="5">
    <source>
        <dbReference type="EMBL" id="CRI40473.1"/>
    </source>
</evidence>
<evidence type="ECO:0000313" key="10">
    <source>
        <dbReference type="EMBL" id="CRI47199.1"/>
    </source>
</evidence>
<evidence type="ECO:0000313" key="13">
    <source>
        <dbReference type="EMBL" id="CRI51748.1"/>
    </source>
</evidence>
<dbReference type="EMBL" id="LN847245">
    <property type="protein sequence ID" value="CRI51748.1"/>
    <property type="molecule type" value="Genomic_DNA"/>
</dbReference>
<dbReference type="AlphaFoldDB" id="A0A0F7XH36"/>
<dbReference type="InterPro" id="IPR029052">
    <property type="entry name" value="Metallo-depent_PP-like"/>
</dbReference>
<dbReference type="EMBL" id="LN847051">
    <property type="protein sequence ID" value="CRI42696.1"/>
    <property type="molecule type" value="Genomic_DNA"/>
</dbReference>
<dbReference type="GeneID" id="45050622"/>
<dbReference type="CDD" id="cd07385">
    <property type="entry name" value="MPP_YkuE_C"/>
    <property type="match status" value="1"/>
</dbReference>
<dbReference type="EMBL" id="LN847227">
    <property type="protein sequence ID" value="CRI46069.1"/>
    <property type="molecule type" value="Genomic_DNA"/>
</dbReference>
<evidence type="ECO:0000256" key="2">
    <source>
        <dbReference type="ARBA" id="ARBA00022801"/>
    </source>
</evidence>
<evidence type="ECO:0000313" key="12">
    <source>
        <dbReference type="EMBL" id="CRI50621.1"/>
    </source>
</evidence>
<dbReference type="PANTHER" id="PTHR31302">
    <property type="entry name" value="TRANSMEMBRANE PROTEIN WITH METALLOPHOSPHOESTERASE DOMAIN-RELATED"/>
    <property type="match status" value="1"/>
</dbReference>
<dbReference type="EMBL" id="LN849043">
    <property type="protein sequence ID" value="CRI73242.1"/>
    <property type="molecule type" value="Genomic_DNA"/>
</dbReference>
<sequence>MLISISLATLPILAFSWASFIEPNWLRTTAIPWRLPKKHAHLHGLRIAQISDLHFHKRVPEKFLNKVSKSIKNFSPDLIVFCGDLLCRARLEDKERLETFLNTLEAPLGVFAILGNHDYSSYISRNTKGEITCIPEEKSRPIQRAIIAVMQGLFSSPSYRYDPNLTPQEPHPDLLKLLKNTPLTLLHNTTHVIPNTLNIVGLGDLFARQFHPEQAFKNYDPSLPGLLLSHNPDGITRLQQYPGDFVLSGHSHGPQVTLSWPKFARKFFERLSGLENPYLARGYFVTKEGKQLYVNRGLGGLKRIRFCSPPEICYITCSYD</sequence>
<dbReference type="EMBL" id="LN847244">
    <property type="protein sequence ID" value="CRI49492.1"/>
    <property type="molecule type" value="Genomic_DNA"/>
</dbReference>
<dbReference type="EMBL" id="LN847254">
    <property type="protein sequence ID" value="CRI53227.1"/>
    <property type="molecule type" value="Genomic_DNA"/>
</dbReference>
<keyword evidence="1" id="KW-0479">Metal-binding</keyword>
<dbReference type="GO" id="GO:0016020">
    <property type="term" value="C:membrane"/>
    <property type="evidence" value="ECO:0007669"/>
    <property type="project" value="GOC"/>
</dbReference>
<name>A0A0F7XH36_CHLPN</name>
<dbReference type="PANTHER" id="PTHR31302:SF31">
    <property type="entry name" value="PHOSPHODIESTERASE YAEI"/>
    <property type="match status" value="1"/>
</dbReference>
<evidence type="ECO:0000313" key="14">
    <source>
        <dbReference type="EMBL" id="CRI53227.1"/>
    </source>
</evidence>
<organism evidence="13">
    <name type="scientific">Chlamydia pneumoniae</name>
    <name type="common">Chlamydophila pneumoniae</name>
    <dbReference type="NCBI Taxonomy" id="83558"/>
    <lineage>
        <taxon>Bacteria</taxon>
        <taxon>Pseudomonadati</taxon>
        <taxon>Chlamydiota</taxon>
        <taxon>Chlamydiia</taxon>
        <taxon>Chlamydiales</taxon>
        <taxon>Chlamydiaceae</taxon>
        <taxon>Chlamydia/Chlamydophila group</taxon>
        <taxon>Chlamydia</taxon>
    </lineage>
</organism>
<dbReference type="RefSeq" id="WP_010883216.1">
    <property type="nucleotide sequence ID" value="NZ_CP160064.1"/>
</dbReference>
<evidence type="ECO:0000313" key="15">
    <source>
        <dbReference type="EMBL" id="CRI73242.1"/>
    </source>
</evidence>
<dbReference type="Gene3D" id="3.60.21.10">
    <property type="match status" value="1"/>
</dbReference>
<dbReference type="EMBL" id="LN847240">
    <property type="protein sequence ID" value="CRI50621.1"/>
    <property type="molecule type" value="Genomic_DNA"/>
</dbReference>
<dbReference type="GO" id="GO:0046872">
    <property type="term" value="F:metal ion binding"/>
    <property type="evidence" value="ECO:0007669"/>
    <property type="project" value="UniProtKB-KW"/>
</dbReference>
<evidence type="ECO:0000256" key="1">
    <source>
        <dbReference type="ARBA" id="ARBA00022723"/>
    </source>
</evidence>
<dbReference type="EMBL" id="LN847235">
    <property type="protein sequence ID" value="CRI47199.1"/>
    <property type="molecule type" value="Genomic_DNA"/>
</dbReference>
<dbReference type="Pfam" id="PF00149">
    <property type="entry name" value="Metallophos"/>
    <property type="match status" value="1"/>
</dbReference>
<dbReference type="OrthoDB" id="9780884at2"/>
<evidence type="ECO:0000313" key="7">
    <source>
        <dbReference type="EMBL" id="CRI42696.1"/>
    </source>
</evidence>
<dbReference type="SUPFAM" id="SSF56300">
    <property type="entry name" value="Metallo-dependent phosphatases"/>
    <property type="match status" value="1"/>
</dbReference>
<dbReference type="EMBL" id="LN846999">
    <property type="protein sequence ID" value="CRI38210.1"/>
    <property type="molecule type" value="Genomic_DNA"/>
</dbReference>
<dbReference type="GO" id="GO:0009245">
    <property type="term" value="P:lipid A biosynthetic process"/>
    <property type="evidence" value="ECO:0007669"/>
    <property type="project" value="TreeGrafter"/>
</dbReference>